<keyword evidence="3" id="KW-1185">Reference proteome</keyword>
<proteinExistence type="predicted"/>
<evidence type="ECO:0008006" key="4">
    <source>
        <dbReference type="Google" id="ProtNLM"/>
    </source>
</evidence>
<keyword evidence="1" id="KW-0732">Signal</keyword>
<feature type="chain" id="PRO_5042213513" description="Secreted protein" evidence="1">
    <location>
        <begin position="27"/>
        <end position="155"/>
    </location>
</feature>
<reference evidence="2" key="1">
    <citation type="submission" date="2021-06" db="EMBL/GenBank/DDBJ databases">
        <title>Comparative genomics, transcriptomics and evolutionary studies reveal genomic signatures of adaptation to plant cell wall in hemibiotrophic fungi.</title>
        <authorList>
            <consortium name="DOE Joint Genome Institute"/>
            <person name="Baroncelli R."/>
            <person name="Diaz J.F."/>
            <person name="Benocci T."/>
            <person name="Peng M."/>
            <person name="Battaglia E."/>
            <person name="Haridas S."/>
            <person name="Andreopoulos W."/>
            <person name="Labutti K."/>
            <person name="Pangilinan J."/>
            <person name="Floch G.L."/>
            <person name="Makela M.R."/>
            <person name="Henrissat B."/>
            <person name="Grigoriev I.V."/>
            <person name="Crouch J.A."/>
            <person name="De Vries R.P."/>
            <person name="Sukno S.A."/>
            <person name="Thon M.R."/>
        </authorList>
    </citation>
    <scope>NUCLEOTIDE SEQUENCE</scope>
    <source>
        <strain evidence="2">CBS 125086</strain>
    </source>
</reference>
<evidence type="ECO:0000313" key="3">
    <source>
        <dbReference type="Proteomes" id="UP001230504"/>
    </source>
</evidence>
<organism evidence="2 3">
    <name type="scientific">Colletotrichum navitas</name>
    <dbReference type="NCBI Taxonomy" id="681940"/>
    <lineage>
        <taxon>Eukaryota</taxon>
        <taxon>Fungi</taxon>
        <taxon>Dikarya</taxon>
        <taxon>Ascomycota</taxon>
        <taxon>Pezizomycotina</taxon>
        <taxon>Sordariomycetes</taxon>
        <taxon>Hypocreomycetidae</taxon>
        <taxon>Glomerellales</taxon>
        <taxon>Glomerellaceae</taxon>
        <taxon>Colletotrichum</taxon>
        <taxon>Colletotrichum graminicola species complex</taxon>
    </lineage>
</organism>
<dbReference type="EMBL" id="JAHLJV010000003">
    <property type="protein sequence ID" value="KAK1598998.1"/>
    <property type="molecule type" value="Genomic_DNA"/>
</dbReference>
<dbReference type="Proteomes" id="UP001230504">
    <property type="component" value="Unassembled WGS sequence"/>
</dbReference>
<accession>A0AAD8VBE9</accession>
<sequence>MHGYRHCLVRCLVRLVVPFLQSRSYGQKGYCWLGRICLVSWPCCFLSPFQHSTPSRLLPCTLSSPTMPDVLHDLVLPQQHRVTAPSLVHYDILTPVTRNHLSAPLSFGHTPLSLTTHVTRYGTGMVSPTWFPRPSSFPLTHLSRLYLRLGEHTCT</sequence>
<feature type="signal peptide" evidence="1">
    <location>
        <begin position="1"/>
        <end position="26"/>
    </location>
</feature>
<gene>
    <name evidence="2" type="ORF">LY79DRAFT_204953</name>
</gene>
<dbReference type="AlphaFoldDB" id="A0AAD8VBE9"/>
<protein>
    <recommendedName>
        <fullName evidence="4">Secreted protein</fullName>
    </recommendedName>
</protein>
<dbReference type="RefSeq" id="XP_060419660.1">
    <property type="nucleotide sequence ID" value="XM_060551490.1"/>
</dbReference>
<evidence type="ECO:0000256" key="1">
    <source>
        <dbReference type="SAM" id="SignalP"/>
    </source>
</evidence>
<name>A0AAD8VBE9_9PEZI</name>
<comment type="caution">
    <text evidence="2">The sequence shown here is derived from an EMBL/GenBank/DDBJ whole genome shotgun (WGS) entry which is preliminary data.</text>
</comment>
<evidence type="ECO:0000313" key="2">
    <source>
        <dbReference type="EMBL" id="KAK1598998.1"/>
    </source>
</evidence>
<dbReference type="GeneID" id="85435730"/>